<sequence>MASLLYRLGRAAYRGRRLVLAIWAVLLAALVGAVLAFGGTMDDEFTIPGSESQKALDEMAETFPDAAGTSAQIVFTAPDGEKVTDPKYAAAITAVLKEAEDAPQVTAVVSPFDAKTITRDQGTALAQVQYGTDVPGLREGTLDALEKTPAAAEKAGLETHVGGLAYAEKSVPVSAKEGIGVLVALVVLGVTFGSLLAAGMPLLTALVGVGAGMAGLMALTDVVTVSSSAPTLALMLGLAVGIDYALFILSRHRSQLARGMDPEESTGVATGTAGSAVIFAGLTVVIALAGLTVVRIPFLTVMGLAAAGTVAVAVVVAITLLPALLGFAGNRLAPGPGSRADRREQAAAAAHADDAPAGNFGERWAQLVTAKPLLTVLAVVAALVAVAVPARDLQLALPDNGSAAAGSNERETYDLVSGKFGPGFNGPLVLFADISAVPAGKDGQGVQKALQAIVVDLNKTDGVVGAAPQQIDPKKGKAVVTVVPETGPSDERTKDLVHEIRDRAGQWEDETGVTFAVTGATAVAIDVSERLDESLLPFLLVVVGLSLVLLLLVFRSLVVPVKATLGFLLSVAASFGAVVAVFQWGWLADALGVTATGPVISFLPIILIGVLFGLAMDYEVFLVSRMREAYMHDRHPLRAVHTGARYASRVVTAAALIMFAVFASFVLADDAIIKSMAFGLALGVLVDAFVVRMTLVPAVLALVGKAAWWLPGWLDRLLPDLDIEGEKLTRTAAAEHTAEPQGDRTAAEADLAKKG</sequence>
<feature type="transmembrane region" description="Helical" evidence="8">
    <location>
        <begin position="680"/>
        <end position="703"/>
    </location>
</feature>
<feature type="transmembrane region" description="Helical" evidence="8">
    <location>
        <begin position="205"/>
        <end position="225"/>
    </location>
</feature>
<organism evidence="10 11">
    <name type="scientific">Streptomyces thermolineatus</name>
    <dbReference type="NCBI Taxonomy" id="44033"/>
    <lineage>
        <taxon>Bacteria</taxon>
        <taxon>Bacillati</taxon>
        <taxon>Actinomycetota</taxon>
        <taxon>Actinomycetes</taxon>
        <taxon>Kitasatosporales</taxon>
        <taxon>Streptomycetaceae</taxon>
        <taxon>Streptomyces</taxon>
    </lineage>
</organism>
<feature type="compositionally biased region" description="Basic and acidic residues" evidence="7">
    <location>
        <begin position="736"/>
        <end position="755"/>
    </location>
</feature>
<name>A0ABN3KSW9_9ACTN</name>
<comment type="subcellular location">
    <subcellularLocation>
        <location evidence="1">Cell membrane</location>
        <topology evidence="1">Multi-pass membrane protein</topology>
    </subcellularLocation>
</comment>
<evidence type="ECO:0000256" key="6">
    <source>
        <dbReference type="ARBA" id="ARBA00023136"/>
    </source>
</evidence>
<feature type="transmembrane region" description="Helical" evidence="8">
    <location>
        <begin position="599"/>
        <end position="625"/>
    </location>
</feature>
<evidence type="ECO:0000256" key="4">
    <source>
        <dbReference type="ARBA" id="ARBA00022692"/>
    </source>
</evidence>
<evidence type="ECO:0000256" key="3">
    <source>
        <dbReference type="ARBA" id="ARBA00022475"/>
    </source>
</evidence>
<keyword evidence="11" id="KW-1185">Reference proteome</keyword>
<feature type="transmembrane region" description="Helical" evidence="8">
    <location>
        <begin position="271"/>
        <end position="298"/>
    </location>
</feature>
<keyword evidence="5 8" id="KW-1133">Transmembrane helix</keyword>
<feature type="transmembrane region" description="Helical" evidence="8">
    <location>
        <begin position="231"/>
        <end position="250"/>
    </location>
</feature>
<evidence type="ECO:0000259" key="9">
    <source>
        <dbReference type="PROSITE" id="PS50156"/>
    </source>
</evidence>
<dbReference type="PRINTS" id="PR00173">
    <property type="entry name" value="EDTRNSPORT"/>
</dbReference>
<keyword evidence="4 8" id="KW-0812">Transmembrane</keyword>
<feature type="transmembrane region" description="Helical" evidence="8">
    <location>
        <begin position="373"/>
        <end position="390"/>
    </location>
</feature>
<evidence type="ECO:0000313" key="11">
    <source>
        <dbReference type="Proteomes" id="UP001501358"/>
    </source>
</evidence>
<evidence type="ECO:0000256" key="2">
    <source>
        <dbReference type="ARBA" id="ARBA00010157"/>
    </source>
</evidence>
<keyword evidence="3" id="KW-1003">Cell membrane</keyword>
<dbReference type="PANTHER" id="PTHR33406:SF11">
    <property type="entry name" value="MEMBRANE PROTEIN SCO6666-RELATED"/>
    <property type="match status" value="1"/>
</dbReference>
<feature type="transmembrane region" description="Helical" evidence="8">
    <location>
        <begin position="179"/>
        <end position="198"/>
    </location>
</feature>
<proteinExistence type="inferred from homology"/>
<feature type="transmembrane region" description="Helical" evidence="8">
    <location>
        <begin position="566"/>
        <end position="587"/>
    </location>
</feature>
<feature type="transmembrane region" description="Helical" evidence="8">
    <location>
        <begin position="646"/>
        <end position="668"/>
    </location>
</feature>
<evidence type="ECO:0000256" key="1">
    <source>
        <dbReference type="ARBA" id="ARBA00004651"/>
    </source>
</evidence>
<dbReference type="RefSeq" id="WP_344381042.1">
    <property type="nucleotide sequence ID" value="NZ_BAAATA010000001.1"/>
</dbReference>
<protein>
    <submittedName>
        <fullName evidence="10">MMPL family transporter</fullName>
    </submittedName>
</protein>
<dbReference type="Gene3D" id="1.20.1640.10">
    <property type="entry name" value="Multidrug efflux transporter AcrB transmembrane domain"/>
    <property type="match status" value="2"/>
</dbReference>
<dbReference type="Pfam" id="PF03176">
    <property type="entry name" value="MMPL"/>
    <property type="match status" value="2"/>
</dbReference>
<evidence type="ECO:0000256" key="8">
    <source>
        <dbReference type="SAM" id="Phobius"/>
    </source>
</evidence>
<feature type="transmembrane region" description="Helical" evidence="8">
    <location>
        <begin position="304"/>
        <end position="329"/>
    </location>
</feature>
<dbReference type="InterPro" id="IPR004869">
    <property type="entry name" value="MMPL_dom"/>
</dbReference>
<dbReference type="SUPFAM" id="SSF82866">
    <property type="entry name" value="Multidrug efflux transporter AcrB transmembrane domain"/>
    <property type="match status" value="2"/>
</dbReference>
<reference evidence="10 11" key="1">
    <citation type="journal article" date="2019" name="Int. J. Syst. Evol. Microbiol.">
        <title>The Global Catalogue of Microorganisms (GCM) 10K type strain sequencing project: providing services to taxonomists for standard genome sequencing and annotation.</title>
        <authorList>
            <consortium name="The Broad Institute Genomics Platform"/>
            <consortium name="The Broad Institute Genome Sequencing Center for Infectious Disease"/>
            <person name="Wu L."/>
            <person name="Ma J."/>
        </authorList>
    </citation>
    <scope>NUCLEOTIDE SEQUENCE [LARGE SCALE GENOMIC DNA]</scope>
    <source>
        <strain evidence="10 11">JCM 6307</strain>
    </source>
</reference>
<comment type="caution">
    <text evidence="10">The sequence shown here is derived from an EMBL/GenBank/DDBJ whole genome shotgun (WGS) entry which is preliminary data.</text>
</comment>
<dbReference type="Proteomes" id="UP001501358">
    <property type="component" value="Unassembled WGS sequence"/>
</dbReference>
<feature type="region of interest" description="Disordered" evidence="7">
    <location>
        <begin position="732"/>
        <end position="755"/>
    </location>
</feature>
<evidence type="ECO:0000256" key="7">
    <source>
        <dbReference type="SAM" id="MobiDB-lite"/>
    </source>
</evidence>
<feature type="domain" description="SSD" evidence="9">
    <location>
        <begin position="195"/>
        <end position="327"/>
    </location>
</feature>
<evidence type="ECO:0000256" key="5">
    <source>
        <dbReference type="ARBA" id="ARBA00022989"/>
    </source>
</evidence>
<dbReference type="EMBL" id="BAAATA010000001">
    <property type="protein sequence ID" value="GAA2469008.1"/>
    <property type="molecule type" value="Genomic_DNA"/>
</dbReference>
<feature type="transmembrane region" description="Helical" evidence="8">
    <location>
        <begin position="535"/>
        <end position="554"/>
    </location>
</feature>
<accession>A0ABN3KSW9</accession>
<comment type="similarity">
    <text evidence="2">Belongs to the resistance-nodulation-cell division (RND) (TC 2.A.6) family. MmpL subfamily.</text>
</comment>
<evidence type="ECO:0000313" key="10">
    <source>
        <dbReference type="EMBL" id="GAA2469008.1"/>
    </source>
</evidence>
<gene>
    <name evidence="10" type="ORF">GCM10010406_00400</name>
</gene>
<keyword evidence="6 8" id="KW-0472">Membrane</keyword>
<dbReference type="InterPro" id="IPR000731">
    <property type="entry name" value="SSD"/>
</dbReference>
<dbReference type="InterPro" id="IPR050545">
    <property type="entry name" value="Mycobact_MmpL"/>
</dbReference>
<dbReference type="PANTHER" id="PTHR33406">
    <property type="entry name" value="MEMBRANE PROTEIN MJ1562-RELATED"/>
    <property type="match status" value="1"/>
</dbReference>
<dbReference type="PROSITE" id="PS50156">
    <property type="entry name" value="SSD"/>
    <property type="match status" value="1"/>
</dbReference>